<feature type="compositionally biased region" description="Basic and acidic residues" evidence="1">
    <location>
        <begin position="240"/>
        <end position="253"/>
    </location>
</feature>
<feature type="region of interest" description="Disordered" evidence="1">
    <location>
        <begin position="209"/>
        <end position="253"/>
    </location>
</feature>
<accession>A0AAV7Q9X6</accession>
<organism evidence="2 3">
    <name type="scientific">Pleurodeles waltl</name>
    <name type="common">Iberian ribbed newt</name>
    <dbReference type="NCBI Taxonomy" id="8319"/>
    <lineage>
        <taxon>Eukaryota</taxon>
        <taxon>Metazoa</taxon>
        <taxon>Chordata</taxon>
        <taxon>Craniata</taxon>
        <taxon>Vertebrata</taxon>
        <taxon>Euteleostomi</taxon>
        <taxon>Amphibia</taxon>
        <taxon>Batrachia</taxon>
        <taxon>Caudata</taxon>
        <taxon>Salamandroidea</taxon>
        <taxon>Salamandridae</taxon>
        <taxon>Pleurodelinae</taxon>
        <taxon>Pleurodeles</taxon>
    </lineage>
</organism>
<keyword evidence="3" id="KW-1185">Reference proteome</keyword>
<sequence length="253" mass="25857">MDSKVQQALALLREAGRLDLVAPEALAQGRPVRRASAGVAAAVAACSPPRAAASGKVNAGRGRAVREAGSGAGRAARGHGGVGSRVGEALWASPEACLGQRARASGSKARRGPVMRRYGARPGATPNIRADPVNRQRGHWGAGRRGTVTSRASGGEAASRRERVLPPVGGGEGDIGDAGATGVQRDPLVPISRKWPTMLVWSSEDEDGALGLESAGEGPSMVEGSGATGRFFGPQGGGMAREEPVTRHRIREG</sequence>
<name>A0AAV7Q9X6_PLEWA</name>
<reference evidence="2" key="1">
    <citation type="journal article" date="2022" name="bioRxiv">
        <title>Sequencing and chromosome-scale assembly of the giantPleurodeles waltlgenome.</title>
        <authorList>
            <person name="Brown T."/>
            <person name="Elewa A."/>
            <person name="Iarovenko S."/>
            <person name="Subramanian E."/>
            <person name="Araus A.J."/>
            <person name="Petzold A."/>
            <person name="Susuki M."/>
            <person name="Suzuki K.-i.T."/>
            <person name="Hayashi T."/>
            <person name="Toyoda A."/>
            <person name="Oliveira C."/>
            <person name="Osipova E."/>
            <person name="Leigh N.D."/>
            <person name="Simon A."/>
            <person name="Yun M.H."/>
        </authorList>
    </citation>
    <scope>NUCLEOTIDE SEQUENCE</scope>
    <source>
        <strain evidence="2">20211129_DDA</strain>
        <tissue evidence="2">Liver</tissue>
    </source>
</reference>
<comment type="caution">
    <text evidence="2">The sequence shown here is derived from an EMBL/GenBank/DDBJ whole genome shotgun (WGS) entry which is preliminary data.</text>
</comment>
<proteinExistence type="predicted"/>
<dbReference type="Proteomes" id="UP001066276">
    <property type="component" value="Chromosome 6"/>
</dbReference>
<feature type="region of interest" description="Disordered" evidence="1">
    <location>
        <begin position="102"/>
        <end position="184"/>
    </location>
</feature>
<protein>
    <submittedName>
        <fullName evidence="2">Uncharacterized protein</fullName>
    </submittedName>
</protein>
<evidence type="ECO:0000256" key="1">
    <source>
        <dbReference type="SAM" id="MobiDB-lite"/>
    </source>
</evidence>
<dbReference type="EMBL" id="JANPWB010000010">
    <property type="protein sequence ID" value="KAJ1137084.1"/>
    <property type="molecule type" value="Genomic_DNA"/>
</dbReference>
<dbReference type="AlphaFoldDB" id="A0AAV7Q9X6"/>
<evidence type="ECO:0000313" key="2">
    <source>
        <dbReference type="EMBL" id="KAJ1137084.1"/>
    </source>
</evidence>
<gene>
    <name evidence="2" type="ORF">NDU88_003497</name>
</gene>
<evidence type="ECO:0000313" key="3">
    <source>
        <dbReference type="Proteomes" id="UP001066276"/>
    </source>
</evidence>